<name>A0A7D9HRN1_PARCT</name>
<dbReference type="Pfam" id="PF00533">
    <property type="entry name" value="BRCT"/>
    <property type="match status" value="3"/>
</dbReference>
<dbReference type="GO" id="GO:0033314">
    <property type="term" value="P:mitotic DNA replication checkpoint signaling"/>
    <property type="evidence" value="ECO:0007669"/>
    <property type="project" value="TreeGrafter"/>
</dbReference>
<dbReference type="CDD" id="cd17718">
    <property type="entry name" value="BRCT_TopBP1_rpt3"/>
    <property type="match status" value="1"/>
</dbReference>
<protein>
    <submittedName>
        <fullName evidence="2">Uncharacterized protein</fullName>
    </submittedName>
</protein>
<proteinExistence type="predicted"/>
<dbReference type="FunFam" id="3.40.50.10190:FF:000010">
    <property type="entry name" value="DNA topoisomerase II binding protein 1"/>
    <property type="match status" value="1"/>
</dbReference>
<dbReference type="PANTHER" id="PTHR13561:SF20">
    <property type="entry name" value="DNA TOPOISOMERASE 2-BINDING PROTEIN 1"/>
    <property type="match status" value="1"/>
</dbReference>
<keyword evidence="1" id="KW-0677">Repeat</keyword>
<dbReference type="PROSITE" id="PS50172">
    <property type="entry name" value="BRCT"/>
    <property type="match status" value="3"/>
</dbReference>
<gene>
    <name evidence="2" type="ORF">PACLA_8A061775</name>
</gene>
<dbReference type="FunFam" id="3.40.50.10190:FF:000020">
    <property type="entry name" value="DNA topoisomerase II binding protein 1"/>
    <property type="match status" value="1"/>
</dbReference>
<dbReference type="SMART" id="SM00292">
    <property type="entry name" value="BRCT"/>
    <property type="match status" value="3"/>
</dbReference>
<dbReference type="InterPro" id="IPR059215">
    <property type="entry name" value="BRCT2_TopBP1-like"/>
</dbReference>
<dbReference type="CDD" id="cd17731">
    <property type="entry name" value="BRCT_TopBP1_rpt2_like"/>
    <property type="match status" value="1"/>
</dbReference>
<comment type="caution">
    <text evidence="2">The sequence shown here is derived from an EMBL/GenBank/DDBJ whole genome shotgun (WGS) entry which is preliminary data.</text>
</comment>
<dbReference type="InterPro" id="IPR001357">
    <property type="entry name" value="BRCT_dom"/>
</dbReference>
<dbReference type="SUPFAM" id="SSF52113">
    <property type="entry name" value="BRCT domain"/>
    <property type="match status" value="3"/>
</dbReference>
<organism evidence="2 3">
    <name type="scientific">Paramuricea clavata</name>
    <name type="common">Red gorgonian</name>
    <name type="synonym">Violescent sea-whip</name>
    <dbReference type="NCBI Taxonomy" id="317549"/>
    <lineage>
        <taxon>Eukaryota</taxon>
        <taxon>Metazoa</taxon>
        <taxon>Cnidaria</taxon>
        <taxon>Anthozoa</taxon>
        <taxon>Octocorallia</taxon>
        <taxon>Malacalcyonacea</taxon>
        <taxon>Plexauridae</taxon>
        <taxon>Paramuricea</taxon>
    </lineage>
</organism>
<evidence type="ECO:0000313" key="2">
    <source>
        <dbReference type="EMBL" id="CAB3991892.1"/>
    </source>
</evidence>
<sequence>MPSNEITLHFVKGGEFHDGKSLQDVFVKVKSKELDVELVSGKELLEKGVDEDKTLFVTDEFTGDVFELLLAHKKRIFGPICVLQCLENEVPLPNRLHPVYCLTMSGAIVSCTNIARPLREKLKQLIERMNGVFARDLTEEVTHLIAGEVGSAKYATAAKLKKPIVLPSWVEEAWQHMQNEHQFDGTDAKFVDEHRCPILKGCSICVSGLDARRREEIKRLVEKHGGIYLADLQLKHTTHLLIEKPTGKKYNFALRWSVHCIQPDWLYDCINAGCWLDEREYLVMLDSDLNSTSKINGTLSATTVDATMNNTTISSSEVSRKAAQAAKQSAKSYGSKDRANESRQLSLTTIQTSGLRMLHKSKHTANKDATCDYNVPIPSGDQFLDGCRLYLTGFNEGQLDYLQKIINAGGATRFNQINPSVSHIVVGDKPIKDIEKLLNSEFSPHVVTVQWLLQSCRHVKCLPEQEYYCFESNDVFEEAGKSNEKNNDKEKKVPETRVDNENDEILKQYLVVMQNNNQPSTVKAETSNKI</sequence>
<dbReference type="InterPro" id="IPR049396">
    <property type="entry name" value="ECT2_BRCT0"/>
</dbReference>
<dbReference type="GO" id="GO:0006270">
    <property type="term" value="P:DNA replication initiation"/>
    <property type="evidence" value="ECO:0007669"/>
    <property type="project" value="TreeGrafter"/>
</dbReference>
<dbReference type="Pfam" id="PF21243">
    <property type="entry name" value="ECT2_BRCT0"/>
    <property type="match status" value="1"/>
</dbReference>
<dbReference type="Gene3D" id="3.40.50.10190">
    <property type="entry name" value="BRCT domain"/>
    <property type="match status" value="4"/>
</dbReference>
<accession>A0A7D9HRN1</accession>
<keyword evidence="3" id="KW-1185">Reference proteome</keyword>
<dbReference type="OrthoDB" id="251770at2759"/>
<evidence type="ECO:0000313" key="3">
    <source>
        <dbReference type="Proteomes" id="UP001152795"/>
    </source>
</evidence>
<evidence type="ECO:0000256" key="1">
    <source>
        <dbReference type="ARBA" id="ARBA00022737"/>
    </source>
</evidence>
<dbReference type="EMBL" id="CACRXK020001937">
    <property type="protein sequence ID" value="CAB3991892.1"/>
    <property type="molecule type" value="Genomic_DNA"/>
</dbReference>
<dbReference type="InterPro" id="IPR036420">
    <property type="entry name" value="BRCT_dom_sf"/>
</dbReference>
<dbReference type="GO" id="GO:0007095">
    <property type="term" value="P:mitotic G2 DNA damage checkpoint signaling"/>
    <property type="evidence" value="ECO:0007669"/>
    <property type="project" value="TreeGrafter"/>
</dbReference>
<reference evidence="2" key="1">
    <citation type="submission" date="2020-04" db="EMBL/GenBank/DDBJ databases">
        <authorList>
            <person name="Alioto T."/>
            <person name="Alioto T."/>
            <person name="Gomez Garrido J."/>
        </authorList>
    </citation>
    <scope>NUCLEOTIDE SEQUENCE</scope>
    <source>
        <strain evidence="2">A484AB</strain>
    </source>
</reference>
<dbReference type="AlphaFoldDB" id="A0A7D9HRN1"/>
<dbReference type="Proteomes" id="UP001152795">
    <property type="component" value="Unassembled WGS sequence"/>
</dbReference>
<dbReference type="PANTHER" id="PTHR13561">
    <property type="entry name" value="DNA REPLICATION REGULATOR DPB11-RELATED"/>
    <property type="match status" value="1"/>
</dbReference>